<dbReference type="InterPro" id="IPR015341">
    <property type="entry name" value="Glyco_hydro_38_cen"/>
</dbReference>
<evidence type="ECO:0000256" key="1">
    <source>
        <dbReference type="ARBA" id="ARBA00022723"/>
    </source>
</evidence>
<dbReference type="InterPro" id="IPR028995">
    <property type="entry name" value="Glyco_hydro_57/38_cen_sf"/>
</dbReference>
<name>A0A3D9ZSY1_9ACTN</name>
<sequence>MLLHQFHDILPGSSIAWVHREARETYARIAGELEGLIHGSVSFFGSGDNTVLNASPFARDGVPALGGGRPVPAEGSTRAETHDGGWVLDNGLLRVVLDGRGVVVSVVDLAAGREVLAGPANLLQLHRDEPNRWDAWDVDPFYRDLVTDVDGVTALAVSDDTVRVSRAFGASTVTQEITLAAGARRVDFRVEVDWHEREKFLKVAFPIDVHTDHAAFETQYGHLTRATHENTSWDAARFEVCAHRWVRVAEPDYGVALVNDSTYGHDVRRVARPGGGTASVVRLSLLRAPRFPDPETDQGVHAMRYALVPGASVAAAVRAGYEINLPLRTVPGSALAPLLRVESTPADAVVVEAVKLADDRSGDVVLRVYEALGGRATATISADFDVTGAVETDLLERDLEPDALGSGLTLRLRPFQIATIRLRRR</sequence>
<dbReference type="PANTHER" id="PTHR46017:SF1">
    <property type="entry name" value="ALPHA-MANNOSIDASE 2C1"/>
    <property type="match status" value="1"/>
</dbReference>
<dbReference type="PANTHER" id="PTHR46017">
    <property type="entry name" value="ALPHA-MANNOSIDASE 2C1"/>
    <property type="match status" value="1"/>
</dbReference>
<evidence type="ECO:0000313" key="6">
    <source>
        <dbReference type="EMBL" id="REG00499.1"/>
    </source>
</evidence>
<organism evidence="6 7">
    <name type="scientific">Asanoa ferruginea</name>
    <dbReference type="NCBI Taxonomy" id="53367"/>
    <lineage>
        <taxon>Bacteria</taxon>
        <taxon>Bacillati</taxon>
        <taxon>Actinomycetota</taxon>
        <taxon>Actinomycetes</taxon>
        <taxon>Micromonosporales</taxon>
        <taxon>Micromonosporaceae</taxon>
        <taxon>Asanoa</taxon>
    </lineage>
</organism>
<dbReference type="Gene3D" id="1.20.1270.50">
    <property type="entry name" value="Glycoside hydrolase family 38, central domain"/>
    <property type="match status" value="1"/>
</dbReference>
<comment type="caution">
    <text evidence="6">The sequence shown here is derived from an EMBL/GenBank/DDBJ whole genome shotgun (WGS) entry which is preliminary data.</text>
</comment>
<evidence type="ECO:0000259" key="3">
    <source>
        <dbReference type="Pfam" id="PF07748"/>
    </source>
</evidence>
<feature type="domain" description="Glycosyl hydrolases family 38 C-terminal" evidence="5">
    <location>
        <begin position="348"/>
        <end position="420"/>
    </location>
</feature>
<evidence type="ECO:0000313" key="7">
    <source>
        <dbReference type="Proteomes" id="UP000256913"/>
    </source>
</evidence>
<dbReference type="RefSeq" id="WP_280525919.1">
    <property type="nucleotide sequence ID" value="NZ_QUMQ01000001.1"/>
</dbReference>
<dbReference type="Proteomes" id="UP000256913">
    <property type="component" value="Unassembled WGS sequence"/>
</dbReference>
<dbReference type="FunFam" id="2.70.98.30:FF:000001">
    <property type="entry name" value="alpha-mannosidase 2C1 isoform X2"/>
    <property type="match status" value="1"/>
</dbReference>
<dbReference type="EMBL" id="QUMQ01000001">
    <property type="protein sequence ID" value="REG00499.1"/>
    <property type="molecule type" value="Genomic_DNA"/>
</dbReference>
<dbReference type="Pfam" id="PF07748">
    <property type="entry name" value="Glyco_hydro_38C"/>
    <property type="match status" value="1"/>
</dbReference>
<evidence type="ECO:0000256" key="2">
    <source>
        <dbReference type="ARBA" id="ARBA00022801"/>
    </source>
</evidence>
<dbReference type="GO" id="GO:0046872">
    <property type="term" value="F:metal ion binding"/>
    <property type="evidence" value="ECO:0007669"/>
    <property type="project" value="UniProtKB-KW"/>
</dbReference>
<dbReference type="InterPro" id="IPR041147">
    <property type="entry name" value="GH38_C"/>
</dbReference>
<keyword evidence="1" id="KW-0479">Metal-binding</keyword>
<dbReference type="InterPro" id="IPR011013">
    <property type="entry name" value="Gal_mutarotase_sf_dom"/>
</dbReference>
<gene>
    <name evidence="6" type="ORF">DFJ67_6553</name>
</gene>
<dbReference type="SUPFAM" id="SSF74650">
    <property type="entry name" value="Galactose mutarotase-like"/>
    <property type="match status" value="1"/>
</dbReference>
<dbReference type="AlphaFoldDB" id="A0A3D9ZSY1"/>
<feature type="domain" description="Glycoside hydrolase family 38 central" evidence="4">
    <location>
        <begin position="1"/>
        <end position="41"/>
    </location>
</feature>
<protein>
    <submittedName>
        <fullName evidence="6">Alpha mannosidase-like protein</fullName>
    </submittedName>
</protein>
<accession>A0A3D9ZSY1</accession>
<reference evidence="6 7" key="1">
    <citation type="submission" date="2018-08" db="EMBL/GenBank/DDBJ databases">
        <title>Sequencing the genomes of 1000 actinobacteria strains.</title>
        <authorList>
            <person name="Klenk H.-P."/>
        </authorList>
    </citation>
    <scope>NUCLEOTIDE SEQUENCE [LARGE SCALE GENOMIC DNA]</scope>
    <source>
        <strain evidence="6 7">DSM 44099</strain>
    </source>
</reference>
<dbReference type="InterPro" id="IPR011682">
    <property type="entry name" value="Glyco_hydro_38_C"/>
</dbReference>
<dbReference type="Pfam" id="PF09261">
    <property type="entry name" value="Alpha-mann_mid"/>
    <property type="match status" value="1"/>
</dbReference>
<dbReference type="GO" id="GO:0009313">
    <property type="term" value="P:oligosaccharide catabolic process"/>
    <property type="evidence" value="ECO:0007669"/>
    <property type="project" value="TreeGrafter"/>
</dbReference>
<dbReference type="Gene3D" id="2.60.40.2220">
    <property type="match status" value="1"/>
</dbReference>
<proteinExistence type="predicted"/>
<dbReference type="Pfam" id="PF17677">
    <property type="entry name" value="Glyco_hydro38C2"/>
    <property type="match status" value="1"/>
</dbReference>
<feature type="domain" description="Glycosyl hydrolase family 38 C-terminal" evidence="3">
    <location>
        <begin position="88"/>
        <end position="295"/>
    </location>
</feature>
<evidence type="ECO:0000259" key="5">
    <source>
        <dbReference type="Pfam" id="PF17677"/>
    </source>
</evidence>
<dbReference type="InterPro" id="IPR037094">
    <property type="entry name" value="Glyco_hydro_38_cen_sf"/>
</dbReference>
<dbReference type="GO" id="GO:0030246">
    <property type="term" value="F:carbohydrate binding"/>
    <property type="evidence" value="ECO:0007669"/>
    <property type="project" value="InterPro"/>
</dbReference>
<dbReference type="SUPFAM" id="SSF88688">
    <property type="entry name" value="Families 57/38 glycoside transferase middle domain"/>
    <property type="match status" value="1"/>
</dbReference>
<dbReference type="Gene3D" id="2.70.98.30">
    <property type="entry name" value="Golgi alpha-mannosidase II, domain 4"/>
    <property type="match status" value="1"/>
</dbReference>
<dbReference type="GO" id="GO:0006013">
    <property type="term" value="P:mannose metabolic process"/>
    <property type="evidence" value="ECO:0007669"/>
    <property type="project" value="InterPro"/>
</dbReference>
<dbReference type="GO" id="GO:0004559">
    <property type="term" value="F:alpha-mannosidase activity"/>
    <property type="evidence" value="ECO:0007669"/>
    <property type="project" value="InterPro"/>
</dbReference>
<evidence type="ECO:0000259" key="4">
    <source>
        <dbReference type="Pfam" id="PF09261"/>
    </source>
</evidence>
<keyword evidence="2" id="KW-0378">Hydrolase</keyword>
<keyword evidence="7" id="KW-1185">Reference proteome</keyword>